<reference evidence="2" key="1">
    <citation type="journal article" date="2019" name="Int. J. Syst. Evol. Microbiol.">
        <title>The Global Catalogue of Microorganisms (GCM) 10K type strain sequencing project: providing services to taxonomists for standard genome sequencing and annotation.</title>
        <authorList>
            <consortium name="The Broad Institute Genomics Platform"/>
            <consortium name="The Broad Institute Genome Sequencing Center for Infectious Disease"/>
            <person name="Wu L."/>
            <person name="Ma J."/>
        </authorList>
    </citation>
    <scope>NUCLEOTIDE SEQUENCE [LARGE SCALE GENOMIC DNA]</scope>
    <source>
        <strain evidence="2">CGMCC 4.6946</strain>
    </source>
</reference>
<gene>
    <name evidence="1" type="ORF">ACFPCS_17840</name>
</gene>
<protein>
    <submittedName>
        <fullName evidence="1">Uncharacterized protein</fullName>
    </submittedName>
</protein>
<accession>A0ABV9TPP9</accession>
<dbReference type="Proteomes" id="UP001595797">
    <property type="component" value="Unassembled WGS sequence"/>
</dbReference>
<organism evidence="1 2">
    <name type="scientific">Kocuria oceani</name>
    <dbReference type="NCBI Taxonomy" id="988827"/>
    <lineage>
        <taxon>Bacteria</taxon>
        <taxon>Bacillati</taxon>
        <taxon>Actinomycetota</taxon>
        <taxon>Actinomycetes</taxon>
        <taxon>Micrococcales</taxon>
        <taxon>Micrococcaceae</taxon>
        <taxon>Kocuria</taxon>
    </lineage>
</organism>
<evidence type="ECO:0000313" key="1">
    <source>
        <dbReference type="EMBL" id="MFC4905428.1"/>
    </source>
</evidence>
<keyword evidence="2" id="KW-1185">Reference proteome</keyword>
<sequence>MVLSSWIELLCWMSRATVLASLSGTTSRYSSTPSSSVSSNV</sequence>
<comment type="caution">
    <text evidence="1">The sequence shown here is derived from an EMBL/GenBank/DDBJ whole genome shotgun (WGS) entry which is preliminary data.</text>
</comment>
<name>A0ABV9TPP9_9MICC</name>
<dbReference type="RefSeq" id="WP_277550157.1">
    <property type="nucleotide sequence ID" value="NZ_JARAMH010000002.1"/>
</dbReference>
<evidence type="ECO:0000313" key="2">
    <source>
        <dbReference type="Proteomes" id="UP001595797"/>
    </source>
</evidence>
<dbReference type="EMBL" id="JBHSIW010000025">
    <property type="protein sequence ID" value="MFC4905428.1"/>
    <property type="molecule type" value="Genomic_DNA"/>
</dbReference>
<proteinExistence type="predicted"/>